<dbReference type="InterPro" id="IPR001242">
    <property type="entry name" value="Condensation_dom"/>
</dbReference>
<keyword evidence="3" id="KW-0597">Phosphoprotein</keyword>
<dbReference type="RefSeq" id="WP_153278557.1">
    <property type="nucleotide sequence ID" value="NZ_CP034550.1"/>
</dbReference>
<dbReference type="InterPro" id="IPR045851">
    <property type="entry name" value="AMP-bd_C_sf"/>
</dbReference>
<dbReference type="InterPro" id="IPR020806">
    <property type="entry name" value="PKS_PP-bd"/>
</dbReference>
<feature type="region of interest" description="Disordered" evidence="4">
    <location>
        <begin position="2946"/>
        <end position="2967"/>
    </location>
</feature>
<dbReference type="SUPFAM" id="SSF56801">
    <property type="entry name" value="Acetyl-CoA synthetase-like"/>
    <property type="match status" value="3"/>
</dbReference>
<dbReference type="CDD" id="cd19531">
    <property type="entry name" value="LCL_NRPS-like"/>
    <property type="match status" value="2"/>
</dbReference>
<dbReference type="InterPro" id="IPR000873">
    <property type="entry name" value="AMP-dep_synth/lig_dom"/>
</dbReference>
<dbReference type="GO" id="GO:0031177">
    <property type="term" value="F:phosphopantetheine binding"/>
    <property type="evidence" value="ECO:0007669"/>
    <property type="project" value="InterPro"/>
</dbReference>
<evidence type="ECO:0000256" key="3">
    <source>
        <dbReference type="ARBA" id="ARBA00022553"/>
    </source>
</evidence>
<feature type="compositionally biased region" description="Basic residues" evidence="4">
    <location>
        <begin position="2958"/>
        <end position="2967"/>
    </location>
</feature>
<dbReference type="InterPro" id="IPR009081">
    <property type="entry name" value="PP-bd_ACP"/>
</dbReference>
<dbReference type="InterPro" id="IPR010071">
    <property type="entry name" value="AA_adenyl_dom"/>
</dbReference>
<dbReference type="SMART" id="SM00823">
    <property type="entry name" value="PKS_PP"/>
    <property type="match status" value="3"/>
</dbReference>
<dbReference type="Pfam" id="PF00668">
    <property type="entry name" value="Condensation"/>
    <property type="match status" value="3"/>
</dbReference>
<dbReference type="PANTHER" id="PTHR45527">
    <property type="entry name" value="NONRIBOSOMAL PEPTIDE SYNTHETASE"/>
    <property type="match status" value="1"/>
</dbReference>
<dbReference type="PANTHER" id="PTHR45527:SF1">
    <property type="entry name" value="FATTY ACID SYNTHASE"/>
    <property type="match status" value="1"/>
</dbReference>
<dbReference type="SUPFAM" id="SSF52777">
    <property type="entry name" value="CoA-dependent acyltransferases"/>
    <property type="match status" value="6"/>
</dbReference>
<protein>
    <submittedName>
        <fullName evidence="6">Amino acid adenylation domain-containing protein</fullName>
    </submittedName>
</protein>
<dbReference type="Gene3D" id="3.30.559.30">
    <property type="entry name" value="Nonribosomal peptide synthetase, condensation domain"/>
    <property type="match status" value="3"/>
</dbReference>
<reference evidence="7" key="1">
    <citation type="journal article" date="2021" name="Curr. Microbiol.">
        <title>Complete genome of nocamycin-producing strain Saccharothrix syringae NRRL B-16468 reveals the biosynthetic potential for secondary metabolites.</title>
        <authorList>
            <person name="Mo X."/>
            <person name="Yang S."/>
        </authorList>
    </citation>
    <scope>NUCLEOTIDE SEQUENCE [LARGE SCALE GENOMIC DNA]</scope>
    <source>
        <strain evidence="7">ATCC 51364 / DSM 43886 / JCM 6844 / KCTC 9398 / NBRC 14523 / NRRL B-16468 / INA 2240</strain>
    </source>
</reference>
<dbReference type="FunFam" id="3.40.50.980:FF:000001">
    <property type="entry name" value="Non-ribosomal peptide synthetase"/>
    <property type="match status" value="1"/>
</dbReference>
<dbReference type="NCBIfam" id="NF003417">
    <property type="entry name" value="PRK04813.1"/>
    <property type="match status" value="3"/>
</dbReference>
<gene>
    <name evidence="6" type="ORF">EKG83_30700</name>
</gene>
<dbReference type="SUPFAM" id="SSF47336">
    <property type="entry name" value="ACP-like"/>
    <property type="match status" value="3"/>
</dbReference>
<sequence length="2967" mass="320250">MEFPAALGRDLVKRWRTRAAPVAASGDTPTQAGIRLFEQVHPGTAVNVLSFVAAAPGPVDADRLRSALAEVAARHPHLGPGAPLEVLRADGREAALAQARERAGRPVDLATGPLWRAAVWSAAGETVIQVVAHHLVCDGWSLGVFLAELSAAYSGAPLPPAEPLPATTTEVTDADLAYWRDRLAGAAPPALPTDRPRPARPRFRSGSVPLALGADVARRVREVAAAEGVTPFMLLLSALHLVVAKVSGQSDVVVGSPTITRERHRAPRAIGPLVNMLALRTDSSGARTGRELVRAVRETCLGAYGRGHVPLEAVGGGAIRVMCVLQDGVPEFRLGDLPVRPLLMAPAAIQHDVELYLWLTPEGVTGFLGYDTDLFDASTAGLLADRFGVALGALLADLDVELAGLDVRTSGERAQLALLGAGSAASVPAACVHELVEAQVDRTPDAVALRAVDTTLTYRELDARANRLAHQLIEWGITPGTLVGVRLPRTSDLVVALLGILKAGAAYVPIDPAYPAERVEYIRQDTNAPLILTTDNFAMSNVDIRPAVAVGVEDLAYTIYTSGSTGRPKGVMIEHRQTAAMLDWAVKTFSADVLAETLAATSICFDLSVYEIFAPLTSGATVTLAPNNALDLIHSPADYQHITLINTVPSVARELLAADAIPPHAHTVNLAGEPLSPELVRQLHAHPTVHALHNLYGPSEDTTYSTHAVTDPADDRTPIGRPVHGTQALILDSELRPVPLGAIGELYLTGLGITRGYHDRPVTTAERYLPNPYGPGRLYRTGDLVRWRTDGQLDYHGRIDNQLKLHGHRIEPGEVEAALRRQSTVTDAAVAAHSGRLIAYVVGTADLNALRRELPQHLVPHQVVSLPALPLTPNGKIDRNALPAPVVTGNDSAPPRTPAERLVADVWRELLEVPAPGVHDNFFAVGGHSILATRLAHRLTAVLGATVPLRLVFDHPTIAELAENLPSNQDFTPIPVAPRVHAADGTITLPASANQKRLWFLCHLDPQANLAYHITGSARIDGPLDVDALHAALRATAQRHEALRTTLREVDGEVVQVVHPGWEPTDWTSATVDLERGPLFRARVVRRAADEHLLELSLHHAIADGWSLTVLLREIAEHYRASGDTTPAPPPVQYGDVVRWQGDADPDDLAHWAAKMAGAAPLDLPTDRPRPAHQTHNGAAVPITLPADVVERPARATGTTAFAVVTTALTVLLAKLTGRHDVTIGIPVSGRTHPDTRDVIGFLANSLPLRRTTTPGTTLAAALRDTHADLGEAHRHSDTPFEQLVRHLRPERDRSRSPLFQVMLALNVEPPRSLDIPGLRFTRLDAPPAGTQFDLSLHLEQTADAVTGHLTYNTDLFAESTARLFVERLAVVVRALAEEPGTTLAELDVRTAGERAELAALSTGLPAEVPTTCVHELVEAQVDRTPDAIALRAVDTTLTYRELDTRANRLAHQLIEWGITPGTLVGVRLPRTSQLIIALLGILKAGAAYVPIDPAYPAERVEYIRQDTNAPLILTPDNFAMSNVDIRPAVAVNPEDLAYTIYTSGSTGRPKGVMIEHRQTAAMLDWAVKTFPADVLAETLAATSICFDLSVYEIFTPLVSGHAVTLAPHDALDLIHDRDRFTHVTLINTVPSVARELLAADAIPPHAHTINLAGEPLPPPLVRELYAHPTVRTVHNLYGPSEDTTYSTHAITSPHDDRTPIGRPVHGTQALVLDAELRPVPLGTIGELYLTGVGITRGYHNRPTTTAERYLPNPHGPGRLYRTGDLARWRPDGQLDYHGRTDNQLKLHGHRIEPGEIETVLRQQPTVTDAVVTAVDGRLIAYVVGTADLNALRDQLPQHLVPHQVVSLPALPLTPNGKIDRNALPAPTPVASAHHEPPSTPAERLVADIWAELLDRRDIGVHEDFFAAGGHSLLATRLTHRLTTALGTTVPLRLVFDHPTIAELARALPSTTTGAPEPVRVLPRTPAADGTVTLPASAAQQRLWFLCRLDPQANLAYHITGAAEIDGPLDVDVLRAALRETTRRHEALRTSLREVDEEVVQVVSPEPVVLLHEVTATDWAGVVEAEAARPFDLAVGPLVRAVAVRVARERHVLLLSLHHVIADGWSVDVLLREITDHYARISTDPAAEPPAPAAVQYADFAQHPRPSGNLDFWREHLADPAPLDLPTDRPRPPHQTHRGATVPLVLPARGAGGTTTFTTLATALGVLLAKLTGRHGVTIGTPVAGRAHPDSTGLIGLLVNTLPLHLRTEPGTTLGEALRATHATVLDLHRHEVPFERLVRELAPVRDQSRSPLFQVMLAVNSAPPVYRMPGMVVRPVRVPQRATQFDLVLQVEERPDAVTGVLVYNTDLFDHATMELFAERLAGVLRALVEEPGTTLAELDVRTDGERAVLASWEAGERAPVPVTCVHELVEAQVDRTPDAVALRAVDTTLTYRELDARANRLAHQLIEWGITPGTLVGVRLPRTSELIVALLGILKAGAAYVPIDPAYPAERVEYIRQDTNAPLILTPDNFAMSNVDIRPAVAVNPEDLAYTIYTSGSTGRPKGVMIEHRQTAAMLDWAVKTFSADVLAETLAATSICFDLSVYEIFAPLTSGATVTLAPNNALDLIPSPTDFQHITLINTVPSVARELLAADAIPPHAHTINLAGEPLPPPLVRELYAHPTITTLHNLYGPSEDTTYSTHAITNPTDDRTPIGRPVHGTQALILDSELRPVPLGTIGELYLTGLGITRGYHNRPATTAERYLPNPHGPGRLYRTGDLARWRPDGQLDYHGRTDNQLKLHGHRIEPGEIETTLRRHPAVTDAVVAAVNGRLIGYVVGAADLDDVTAHVRKSLPEHMVPKQLVPLDELPLTPNGKVDRNALPTPTPAAATRHEPPSTPTEKLLGEIWTELLGHGEIGVHDDFFALGGHSLLASRMVSRVATRTGVALDLRLVFDRPTIAELARSLPELPEHTEQKPIPRLRRTLGRS</sequence>
<evidence type="ECO:0000256" key="1">
    <source>
        <dbReference type="ARBA" id="ARBA00001957"/>
    </source>
</evidence>
<dbReference type="InterPro" id="IPR006162">
    <property type="entry name" value="Ppantetheine_attach_site"/>
</dbReference>
<keyword evidence="2" id="KW-0596">Phosphopantetheine</keyword>
<dbReference type="GO" id="GO:0044550">
    <property type="term" value="P:secondary metabolite biosynthetic process"/>
    <property type="evidence" value="ECO:0007669"/>
    <property type="project" value="TreeGrafter"/>
</dbReference>
<proteinExistence type="predicted"/>
<dbReference type="Proteomes" id="UP000325787">
    <property type="component" value="Chromosome"/>
</dbReference>
<dbReference type="Pfam" id="PF00550">
    <property type="entry name" value="PP-binding"/>
    <property type="match status" value="3"/>
</dbReference>
<dbReference type="GO" id="GO:0005737">
    <property type="term" value="C:cytoplasm"/>
    <property type="evidence" value="ECO:0007669"/>
    <property type="project" value="TreeGrafter"/>
</dbReference>
<dbReference type="GO" id="GO:0043041">
    <property type="term" value="P:amino acid activation for nonribosomal peptide biosynthetic process"/>
    <property type="evidence" value="ECO:0007669"/>
    <property type="project" value="TreeGrafter"/>
</dbReference>
<dbReference type="Gene3D" id="3.40.50.12780">
    <property type="entry name" value="N-terminal domain of ligase-like"/>
    <property type="match status" value="3"/>
</dbReference>
<dbReference type="GO" id="GO:0072330">
    <property type="term" value="P:monocarboxylic acid biosynthetic process"/>
    <property type="evidence" value="ECO:0007669"/>
    <property type="project" value="UniProtKB-ARBA"/>
</dbReference>
<dbReference type="Gene3D" id="3.30.559.10">
    <property type="entry name" value="Chloramphenicol acetyltransferase-like domain"/>
    <property type="match status" value="4"/>
</dbReference>
<dbReference type="PROSITE" id="PS50075">
    <property type="entry name" value="CARRIER"/>
    <property type="match status" value="3"/>
</dbReference>
<accession>A0A5Q0H5F7</accession>
<dbReference type="Gene3D" id="1.10.1200.10">
    <property type="entry name" value="ACP-like"/>
    <property type="match status" value="3"/>
</dbReference>
<feature type="domain" description="Carrier" evidence="5">
    <location>
        <begin position="1877"/>
        <end position="1952"/>
    </location>
</feature>
<keyword evidence="7" id="KW-1185">Reference proteome</keyword>
<dbReference type="KEGG" id="ssyi:EKG83_30700"/>
<evidence type="ECO:0000256" key="4">
    <source>
        <dbReference type="SAM" id="MobiDB-lite"/>
    </source>
</evidence>
<dbReference type="NCBIfam" id="TIGR01733">
    <property type="entry name" value="AA-adenyl-dom"/>
    <property type="match status" value="3"/>
</dbReference>
<dbReference type="Pfam" id="PF13193">
    <property type="entry name" value="AMP-binding_C"/>
    <property type="match status" value="2"/>
</dbReference>
<dbReference type="PROSITE" id="PS00012">
    <property type="entry name" value="PHOSPHOPANTETHEINE"/>
    <property type="match status" value="2"/>
</dbReference>
<dbReference type="GO" id="GO:0008610">
    <property type="term" value="P:lipid biosynthetic process"/>
    <property type="evidence" value="ECO:0007669"/>
    <property type="project" value="UniProtKB-ARBA"/>
</dbReference>
<dbReference type="FunFam" id="1.10.1200.10:FF:000016">
    <property type="entry name" value="Non-ribosomal peptide synthase"/>
    <property type="match status" value="2"/>
</dbReference>
<feature type="region of interest" description="Disordered" evidence="4">
    <location>
        <begin position="2849"/>
        <end position="2879"/>
    </location>
</feature>
<name>A0A5Q0H5F7_SACSY</name>
<evidence type="ECO:0000256" key="2">
    <source>
        <dbReference type="ARBA" id="ARBA00022450"/>
    </source>
</evidence>
<dbReference type="InterPro" id="IPR036736">
    <property type="entry name" value="ACP-like_sf"/>
</dbReference>
<dbReference type="Gene3D" id="3.30.300.30">
    <property type="match status" value="3"/>
</dbReference>
<dbReference type="InterPro" id="IPR025110">
    <property type="entry name" value="AMP-bd_C"/>
</dbReference>
<dbReference type="Pfam" id="PF00501">
    <property type="entry name" value="AMP-binding"/>
    <property type="match status" value="5"/>
</dbReference>
<dbReference type="InterPro" id="IPR042099">
    <property type="entry name" value="ANL_N_sf"/>
</dbReference>
<dbReference type="GO" id="GO:0003824">
    <property type="term" value="F:catalytic activity"/>
    <property type="evidence" value="ECO:0007669"/>
    <property type="project" value="InterPro"/>
</dbReference>
<dbReference type="EMBL" id="CP034550">
    <property type="protein sequence ID" value="QFZ21174.1"/>
    <property type="molecule type" value="Genomic_DNA"/>
</dbReference>
<organism evidence="6 7">
    <name type="scientific">Saccharothrix syringae</name>
    <name type="common">Nocardiopsis syringae</name>
    <dbReference type="NCBI Taxonomy" id="103733"/>
    <lineage>
        <taxon>Bacteria</taxon>
        <taxon>Bacillati</taxon>
        <taxon>Actinomycetota</taxon>
        <taxon>Actinomycetes</taxon>
        <taxon>Pseudonocardiales</taxon>
        <taxon>Pseudonocardiaceae</taxon>
        <taxon>Saccharothrix</taxon>
    </lineage>
</organism>
<evidence type="ECO:0000313" key="7">
    <source>
        <dbReference type="Proteomes" id="UP000325787"/>
    </source>
</evidence>
<comment type="cofactor">
    <cofactor evidence="1">
        <name>pantetheine 4'-phosphate</name>
        <dbReference type="ChEBI" id="CHEBI:47942"/>
    </cofactor>
</comment>
<evidence type="ECO:0000313" key="6">
    <source>
        <dbReference type="EMBL" id="QFZ21174.1"/>
    </source>
</evidence>
<evidence type="ECO:0000259" key="5">
    <source>
        <dbReference type="PROSITE" id="PS50075"/>
    </source>
</evidence>
<feature type="domain" description="Carrier" evidence="5">
    <location>
        <begin position="2874"/>
        <end position="2949"/>
    </location>
</feature>
<dbReference type="InterPro" id="IPR023213">
    <property type="entry name" value="CAT-like_dom_sf"/>
</dbReference>
<feature type="domain" description="Carrier" evidence="5">
    <location>
        <begin position="894"/>
        <end position="969"/>
    </location>
</feature>